<proteinExistence type="predicted"/>
<reference evidence="1" key="1">
    <citation type="submission" date="2019-05" db="EMBL/GenBank/DDBJ databases">
        <title>Revised genome assembly of Burkholderiaceae (previously Ralstonia) sp. PBA.</title>
        <authorList>
            <person name="Gan H.M."/>
        </authorList>
    </citation>
    <scope>NUCLEOTIDE SEQUENCE</scope>
    <source>
        <strain evidence="1">PBA</strain>
    </source>
</reference>
<protein>
    <submittedName>
        <fullName evidence="1">DsbA family oxidoreductase</fullName>
    </submittedName>
</protein>
<evidence type="ECO:0000313" key="1">
    <source>
        <dbReference type="EMBL" id="TMS59728.1"/>
    </source>
</evidence>
<dbReference type="Proteomes" id="UP000004277">
    <property type="component" value="Unassembled WGS sequence"/>
</dbReference>
<sequence length="217" mass="23830">MTTPMKIDFVSDVSCPWCAIGLHALERALAALQGTVTAEITLQPFELNPDMPPAGQEVAAYLHERYGMSAAQLAQNSEAIRARGAEEGFTFRMDRRTHIYNTFDAHRLLHWAAPSGRQLALKHALLKAYFEDGRNPGAHDVLLDCVEAAGLDRTEAQAVLASDAHAEAVRAREQFYQAHGIRSVPAIIINDRHLIEGGQPAHVFEAALRRLAETASQ</sequence>
<dbReference type="EMBL" id="AKCV02000004">
    <property type="protein sequence ID" value="TMS59728.1"/>
    <property type="molecule type" value="Genomic_DNA"/>
</dbReference>
<evidence type="ECO:0000313" key="2">
    <source>
        <dbReference type="Proteomes" id="UP000004277"/>
    </source>
</evidence>
<name>A0ACD3SV22_9BURK</name>
<keyword evidence="2" id="KW-1185">Reference proteome</keyword>
<gene>
    <name evidence="1" type="ORF">MW7_000855</name>
</gene>
<comment type="caution">
    <text evidence="1">The sequence shown here is derived from an EMBL/GenBank/DDBJ whole genome shotgun (WGS) entry which is preliminary data.</text>
</comment>
<accession>A0ACD3SV22</accession>
<organism evidence="1 2">
    <name type="scientific">Imbroritus primus</name>
    <dbReference type="NCBI Taxonomy" id="3058603"/>
    <lineage>
        <taxon>Bacteria</taxon>
        <taxon>Pseudomonadati</taxon>
        <taxon>Pseudomonadota</taxon>
        <taxon>Betaproteobacteria</taxon>
        <taxon>Burkholderiales</taxon>
        <taxon>Burkholderiaceae</taxon>
        <taxon>Imbroritus</taxon>
    </lineage>
</organism>